<evidence type="ECO:0000256" key="4">
    <source>
        <dbReference type="PIRSR" id="PIRSR006806-1"/>
    </source>
</evidence>
<dbReference type="Pfam" id="PF01812">
    <property type="entry name" value="5-FTHF_cyc-lig"/>
    <property type="match status" value="1"/>
</dbReference>
<feature type="binding site" evidence="4">
    <location>
        <position position="69"/>
    </location>
    <ligand>
        <name>substrate</name>
    </ligand>
</feature>
<comment type="similarity">
    <text evidence="1 5">Belongs to the 5-formyltetrahydrofolate cyclo-ligase family.</text>
</comment>
<dbReference type="InterPro" id="IPR002698">
    <property type="entry name" value="FTHF_cligase"/>
</dbReference>
<dbReference type="NCBIfam" id="TIGR02727">
    <property type="entry name" value="MTHFS_bact"/>
    <property type="match status" value="1"/>
</dbReference>
<dbReference type="SUPFAM" id="SSF100950">
    <property type="entry name" value="NagB/RpiA/CoA transferase-like"/>
    <property type="match status" value="1"/>
</dbReference>
<evidence type="ECO:0000256" key="3">
    <source>
        <dbReference type="ARBA" id="ARBA00022840"/>
    </source>
</evidence>
<dbReference type="Gene3D" id="3.40.50.10420">
    <property type="entry name" value="NagB/RpiA/CoA transferase-like"/>
    <property type="match status" value="1"/>
</dbReference>
<dbReference type="GO" id="GO:0046872">
    <property type="term" value="F:metal ion binding"/>
    <property type="evidence" value="ECO:0007669"/>
    <property type="project" value="UniProtKB-KW"/>
</dbReference>
<gene>
    <name evidence="6" type="ORF">PIG85_02350</name>
</gene>
<name>A0AB38XQP8_9ACTO</name>
<dbReference type="GO" id="GO:0035999">
    <property type="term" value="P:tetrahydrofolate interconversion"/>
    <property type="evidence" value="ECO:0007669"/>
    <property type="project" value="TreeGrafter"/>
</dbReference>
<dbReference type="KEGG" id="wne:PIG85_02350"/>
<dbReference type="EMBL" id="CP116394">
    <property type="protein sequence ID" value="WCE46509.1"/>
    <property type="molecule type" value="Genomic_DNA"/>
</dbReference>
<feature type="binding site" evidence="4">
    <location>
        <begin position="148"/>
        <end position="156"/>
    </location>
    <ligand>
        <name>ATP</name>
        <dbReference type="ChEBI" id="CHEBI:30616"/>
    </ligand>
</feature>
<dbReference type="InterPro" id="IPR024185">
    <property type="entry name" value="FTHF_cligase-like_sf"/>
</dbReference>
<reference evidence="6" key="1">
    <citation type="submission" date="2023-01" db="EMBL/GenBank/DDBJ databases">
        <title>Comparative Genomic Analysis of the Clinically-Derived Winkia Strain NY0527 Provides Evidence into the Taxonomic Reassignment of Winkia neuii and Characterizes Their Virulence Traits.</title>
        <authorList>
            <person name="Cai X."/>
            <person name="Peng Y."/>
            <person name="Li M."/>
            <person name="Qiu Y."/>
            <person name="Wang Y."/>
            <person name="Xu L."/>
            <person name="Hou Q."/>
        </authorList>
    </citation>
    <scope>NUCLEOTIDE SEQUENCE</scope>
    <source>
        <strain evidence="6">NY0527</strain>
    </source>
</reference>
<keyword evidence="2 4" id="KW-0547">Nucleotide-binding</keyword>
<protein>
    <recommendedName>
        <fullName evidence="5">5-formyltetrahydrofolate cyclo-ligase</fullName>
        <ecNumber evidence="5">6.3.3.2</ecNumber>
    </recommendedName>
</protein>
<dbReference type="AlphaFoldDB" id="A0AB38XQP8"/>
<proteinExistence type="inferred from homology"/>
<keyword evidence="5" id="KW-0460">Magnesium</keyword>
<accession>A0AB38XQP8</accession>
<evidence type="ECO:0000313" key="7">
    <source>
        <dbReference type="Proteomes" id="UP001211044"/>
    </source>
</evidence>
<feature type="binding site" evidence="4">
    <location>
        <begin position="19"/>
        <end position="23"/>
    </location>
    <ligand>
        <name>ATP</name>
        <dbReference type="ChEBI" id="CHEBI:30616"/>
    </ligand>
</feature>
<evidence type="ECO:0000256" key="2">
    <source>
        <dbReference type="ARBA" id="ARBA00022741"/>
    </source>
</evidence>
<dbReference type="GO" id="GO:0009396">
    <property type="term" value="P:folic acid-containing compound biosynthetic process"/>
    <property type="evidence" value="ECO:0007669"/>
    <property type="project" value="TreeGrafter"/>
</dbReference>
<dbReference type="GO" id="GO:0030272">
    <property type="term" value="F:5-formyltetrahydrofolate cyclo-ligase activity"/>
    <property type="evidence" value="ECO:0007669"/>
    <property type="project" value="UniProtKB-EC"/>
</dbReference>
<evidence type="ECO:0000256" key="5">
    <source>
        <dbReference type="RuleBase" id="RU361279"/>
    </source>
</evidence>
<keyword evidence="5" id="KW-0479">Metal-binding</keyword>
<evidence type="ECO:0000313" key="6">
    <source>
        <dbReference type="EMBL" id="WCE46509.1"/>
    </source>
</evidence>
<sequence length="207" mass="22350">MNKEQSFDAVVEEDIEDKKAALRAKVRACRKKLTSQARKEAAKNILDAAAPVLEREDETIASYVPVNAEPDVMGIANEAFRQGKEVLLPRLGPKLSRTWALYRGPGDLQVHAPGRPPAPSGEILSPDVISRAGLLILPALSIDRSGNRLGQGGGWYDHILENASADACICAVVYTSEFLDAENALPIAPHDKKVNAVLTPAGFLYLN</sequence>
<dbReference type="EC" id="6.3.3.2" evidence="5"/>
<organism evidence="6 7">
    <name type="scientific">Winkia neuii subsp. anitrata</name>
    <dbReference type="NCBI Taxonomy" id="29318"/>
    <lineage>
        <taxon>Bacteria</taxon>
        <taxon>Bacillati</taxon>
        <taxon>Actinomycetota</taxon>
        <taxon>Actinomycetes</taxon>
        <taxon>Actinomycetales</taxon>
        <taxon>Actinomycetaceae</taxon>
        <taxon>Winkia</taxon>
    </lineage>
</organism>
<comment type="cofactor">
    <cofactor evidence="5">
        <name>Mg(2+)</name>
        <dbReference type="ChEBI" id="CHEBI:18420"/>
    </cofactor>
</comment>
<dbReference type="RefSeq" id="WP_004806379.1">
    <property type="nucleotide sequence ID" value="NZ_CP116394.1"/>
</dbReference>
<keyword evidence="3 4" id="KW-0067">ATP-binding</keyword>
<dbReference type="PANTHER" id="PTHR23407">
    <property type="entry name" value="ATPASE INHIBITOR/5-FORMYLTETRAHYDROFOLATE CYCLO-LIGASE"/>
    <property type="match status" value="1"/>
</dbReference>
<dbReference type="GO" id="GO:0005524">
    <property type="term" value="F:ATP binding"/>
    <property type="evidence" value="ECO:0007669"/>
    <property type="project" value="UniProtKB-KW"/>
</dbReference>
<comment type="catalytic activity">
    <reaction evidence="5">
        <text>(6S)-5-formyl-5,6,7,8-tetrahydrofolate + ATP = (6R)-5,10-methenyltetrahydrofolate + ADP + phosphate</text>
        <dbReference type="Rhea" id="RHEA:10488"/>
        <dbReference type="ChEBI" id="CHEBI:30616"/>
        <dbReference type="ChEBI" id="CHEBI:43474"/>
        <dbReference type="ChEBI" id="CHEBI:57455"/>
        <dbReference type="ChEBI" id="CHEBI:57457"/>
        <dbReference type="ChEBI" id="CHEBI:456216"/>
        <dbReference type="EC" id="6.3.3.2"/>
    </reaction>
</comment>
<dbReference type="InterPro" id="IPR037171">
    <property type="entry name" value="NagB/RpiA_transferase-like"/>
</dbReference>
<feature type="binding site" evidence="4">
    <location>
        <position position="64"/>
    </location>
    <ligand>
        <name>substrate</name>
    </ligand>
</feature>
<keyword evidence="6" id="KW-0436">Ligase</keyword>
<evidence type="ECO:0000256" key="1">
    <source>
        <dbReference type="ARBA" id="ARBA00010638"/>
    </source>
</evidence>
<dbReference type="Proteomes" id="UP001211044">
    <property type="component" value="Chromosome"/>
</dbReference>
<dbReference type="PANTHER" id="PTHR23407:SF1">
    <property type="entry name" value="5-FORMYLTETRAHYDROFOLATE CYCLO-LIGASE"/>
    <property type="match status" value="1"/>
</dbReference>
<dbReference type="PIRSF" id="PIRSF006806">
    <property type="entry name" value="FTHF_cligase"/>
    <property type="match status" value="1"/>
</dbReference>